<evidence type="ECO:0000313" key="6">
    <source>
        <dbReference type="Proteomes" id="UP000199428"/>
    </source>
</evidence>
<dbReference type="SUPFAM" id="SSF55073">
    <property type="entry name" value="Nucleotide cyclase"/>
    <property type="match status" value="1"/>
</dbReference>
<dbReference type="RefSeq" id="WP_090160810.1">
    <property type="nucleotide sequence ID" value="NZ_FMWK01000002.1"/>
</dbReference>
<keyword evidence="3" id="KW-0804">Transcription</keyword>
<dbReference type="Gene3D" id="3.40.50.2300">
    <property type="match status" value="2"/>
</dbReference>
<evidence type="ECO:0000313" key="5">
    <source>
        <dbReference type="EMBL" id="SCZ76682.1"/>
    </source>
</evidence>
<evidence type="ECO:0000256" key="3">
    <source>
        <dbReference type="ARBA" id="ARBA00023163"/>
    </source>
</evidence>
<protein>
    <submittedName>
        <fullName evidence="5">Diguanylate cyclase (GGDEF) domain-containing protein</fullName>
    </submittedName>
</protein>
<proteinExistence type="predicted"/>
<dbReference type="GO" id="GO:0003700">
    <property type="term" value="F:DNA-binding transcription factor activity"/>
    <property type="evidence" value="ECO:0007669"/>
    <property type="project" value="TreeGrafter"/>
</dbReference>
<name>A0A1G5RRI8_PSEXY</name>
<dbReference type="InterPro" id="IPR043128">
    <property type="entry name" value="Rev_trsase/Diguanyl_cyclase"/>
</dbReference>
<dbReference type="Gene3D" id="3.30.70.270">
    <property type="match status" value="1"/>
</dbReference>
<feature type="domain" description="GGDEF" evidence="4">
    <location>
        <begin position="492"/>
        <end position="616"/>
    </location>
</feature>
<evidence type="ECO:0000256" key="2">
    <source>
        <dbReference type="ARBA" id="ARBA00023125"/>
    </source>
</evidence>
<dbReference type="CDD" id="cd01949">
    <property type="entry name" value="GGDEF"/>
    <property type="match status" value="1"/>
</dbReference>
<dbReference type="SUPFAM" id="SSF53822">
    <property type="entry name" value="Periplasmic binding protein-like I"/>
    <property type="match status" value="1"/>
</dbReference>
<sequence>MINGKKLVVLCAYRVYDAQVFSFVAELNRLLNEKDCCLFVYTLNTEIGNSGDNQAETAVFDLIPYDKTDALVIMDEKIKSRELVQSIIAKADNYNVPSVVIDGHYEGVSFVNYDYEKGFEAVVRHVIEDHHVTRPHFMAGKRTSEFSNARIEVFKKVIAENGITFDESMLSYGDFWSMPARLAAQEIIRKGRLPEAVICANDIMAINVCDVFQEAGLKIPDDIIVTGFDGIEEAFWSVPGITTAACNSKELAASIMEVVKQLVKGEKYIEKWITPSFIANESCGCPRCQLDLLSVVDGLNNRFYHHQDDIHIMQNIASHTMGGQSLEECIHYLKNPMTAHTCCVIEESCFDLENNFFVEEATSGNKCVFLDSYSDEDKIKPYDPETIIPHLDGILEKGYPLVFNALEYMGKSPGFICYTYPRFDIIDYAKMPAITNSIGMGIGGYVSMKYQQYLRDKIRRMYQNDALTGLYNRMAFKGHFEELKENPVNNGQPLTVIMADLNGLKSINDTCGHSAGDHAIATVAKALTDACPPSAISVRFGGDEMFSFVIGDCNTDEIIADIEDELNDESERLEYNISASLGIYETIFHEEIDLEEVIGHADEQMYSVKRKVKEGR</sequence>
<accession>A0A1G5RRI8</accession>
<dbReference type="CDD" id="cd06267">
    <property type="entry name" value="PBP1_LacI_sugar_binding-like"/>
    <property type="match status" value="1"/>
</dbReference>
<dbReference type="PANTHER" id="PTHR30146">
    <property type="entry name" value="LACI-RELATED TRANSCRIPTIONAL REPRESSOR"/>
    <property type="match status" value="1"/>
</dbReference>
<dbReference type="Proteomes" id="UP000199428">
    <property type="component" value="Unassembled WGS sequence"/>
</dbReference>
<dbReference type="InterPro" id="IPR029787">
    <property type="entry name" value="Nucleotide_cyclase"/>
</dbReference>
<dbReference type="InterPro" id="IPR046335">
    <property type="entry name" value="LacI/GalR-like_sensor"/>
</dbReference>
<dbReference type="InterPro" id="IPR000160">
    <property type="entry name" value="GGDEF_dom"/>
</dbReference>
<dbReference type="InterPro" id="IPR028082">
    <property type="entry name" value="Peripla_BP_I"/>
</dbReference>
<dbReference type="EMBL" id="FMWK01000002">
    <property type="protein sequence ID" value="SCZ76682.1"/>
    <property type="molecule type" value="Genomic_DNA"/>
</dbReference>
<dbReference type="Pfam" id="PF13377">
    <property type="entry name" value="Peripla_BP_3"/>
    <property type="match status" value="1"/>
</dbReference>
<dbReference type="AlphaFoldDB" id="A0A1G5RRI8"/>
<dbReference type="PANTHER" id="PTHR30146:SF24">
    <property type="entry name" value="XYLOSE OPERON REGULATORY PROTEIN"/>
    <property type="match status" value="1"/>
</dbReference>
<keyword evidence="2" id="KW-0238">DNA-binding</keyword>
<evidence type="ECO:0000256" key="1">
    <source>
        <dbReference type="ARBA" id="ARBA00023015"/>
    </source>
</evidence>
<reference evidence="5 6" key="1">
    <citation type="submission" date="2016-10" db="EMBL/GenBank/DDBJ databases">
        <authorList>
            <person name="de Groot N.N."/>
        </authorList>
    </citation>
    <scope>NUCLEOTIDE SEQUENCE [LARGE SCALE GENOMIC DNA]</scope>
    <source>
        <strain evidence="5 6">DSM 10317</strain>
    </source>
</reference>
<dbReference type="SMART" id="SM00267">
    <property type="entry name" value="GGDEF"/>
    <property type="match status" value="1"/>
</dbReference>
<evidence type="ECO:0000259" key="4">
    <source>
        <dbReference type="PROSITE" id="PS50887"/>
    </source>
</evidence>
<organism evidence="5 6">
    <name type="scientific">Pseudobutyrivibrio xylanivorans</name>
    <dbReference type="NCBI Taxonomy" id="185007"/>
    <lineage>
        <taxon>Bacteria</taxon>
        <taxon>Bacillati</taxon>
        <taxon>Bacillota</taxon>
        <taxon>Clostridia</taxon>
        <taxon>Lachnospirales</taxon>
        <taxon>Lachnospiraceae</taxon>
        <taxon>Pseudobutyrivibrio</taxon>
    </lineage>
</organism>
<keyword evidence="1" id="KW-0805">Transcription regulation</keyword>
<dbReference type="NCBIfam" id="TIGR00254">
    <property type="entry name" value="GGDEF"/>
    <property type="match status" value="1"/>
</dbReference>
<gene>
    <name evidence="5" type="ORF">SAMN02910350_00357</name>
</gene>
<dbReference type="PROSITE" id="PS50887">
    <property type="entry name" value="GGDEF"/>
    <property type="match status" value="1"/>
</dbReference>
<dbReference type="GO" id="GO:0000976">
    <property type="term" value="F:transcription cis-regulatory region binding"/>
    <property type="evidence" value="ECO:0007669"/>
    <property type="project" value="TreeGrafter"/>
</dbReference>
<dbReference type="Pfam" id="PF00990">
    <property type="entry name" value="GGDEF"/>
    <property type="match status" value="1"/>
</dbReference>